<accession>A0A2P4XJY9</accession>
<gene>
    <name evidence="1" type="ORF">PHPALM_18351</name>
</gene>
<evidence type="ECO:0008006" key="3">
    <source>
        <dbReference type="Google" id="ProtNLM"/>
    </source>
</evidence>
<dbReference type="InterPro" id="IPR012337">
    <property type="entry name" value="RNaseH-like_sf"/>
</dbReference>
<name>A0A2P4XJY9_9STRA</name>
<comment type="caution">
    <text evidence="1">The sequence shown here is derived from an EMBL/GenBank/DDBJ whole genome shotgun (WGS) entry which is preliminary data.</text>
</comment>
<dbReference type="OrthoDB" id="91193at2759"/>
<evidence type="ECO:0000313" key="1">
    <source>
        <dbReference type="EMBL" id="POM65870.1"/>
    </source>
</evidence>
<evidence type="ECO:0000313" key="2">
    <source>
        <dbReference type="Proteomes" id="UP000237271"/>
    </source>
</evidence>
<keyword evidence="2" id="KW-1185">Reference proteome</keyword>
<sequence length="134" mass="15490">MVSNKQLSDEHRLLNHLTDKHPRHVDDYKEYERGGCKSLDTFAATLLHPGSKRSHVTANKATYEPLLFHILPMSNDCERLFSKARAVLTPQRRSMLPVNFEMIMFLKENDSYWSRRTIAEVQQSSIDIDTISGN</sequence>
<dbReference type="EMBL" id="NCKW01009860">
    <property type="protein sequence ID" value="POM65870.1"/>
    <property type="molecule type" value="Genomic_DNA"/>
</dbReference>
<dbReference type="PANTHER" id="PTHR40866">
    <property type="entry name" value="BED-TYPE DOMAIN-CONTAINING PROTEIN"/>
    <property type="match status" value="1"/>
</dbReference>
<dbReference type="Proteomes" id="UP000237271">
    <property type="component" value="Unassembled WGS sequence"/>
</dbReference>
<dbReference type="AlphaFoldDB" id="A0A2P4XJY9"/>
<reference evidence="1 2" key="1">
    <citation type="journal article" date="2017" name="Genome Biol. Evol.">
        <title>Phytophthora megakarya and P. palmivora, closely related causal agents of cacao black pod rot, underwent increases in genome sizes and gene numbers by different mechanisms.</title>
        <authorList>
            <person name="Ali S.S."/>
            <person name="Shao J."/>
            <person name="Lary D.J."/>
            <person name="Kronmiller B."/>
            <person name="Shen D."/>
            <person name="Strem M.D."/>
            <person name="Amoako-Attah I."/>
            <person name="Akrofi A.Y."/>
            <person name="Begoude B.A."/>
            <person name="Ten Hoopen G.M."/>
            <person name="Coulibaly K."/>
            <person name="Kebe B.I."/>
            <person name="Melnick R.L."/>
            <person name="Guiltinan M.J."/>
            <person name="Tyler B.M."/>
            <person name="Meinhardt L.W."/>
            <person name="Bailey B.A."/>
        </authorList>
    </citation>
    <scope>NUCLEOTIDE SEQUENCE [LARGE SCALE GENOMIC DNA]</scope>
    <source>
        <strain evidence="2">sbr112.9</strain>
    </source>
</reference>
<proteinExistence type="predicted"/>
<dbReference type="PANTHER" id="PTHR40866:SF1">
    <property type="entry name" value="BED-TYPE DOMAIN-CONTAINING PROTEIN"/>
    <property type="match status" value="1"/>
</dbReference>
<protein>
    <recommendedName>
        <fullName evidence="3">HAT C-terminal dimerisation domain-containing protein</fullName>
    </recommendedName>
</protein>
<dbReference type="SUPFAM" id="SSF53098">
    <property type="entry name" value="Ribonuclease H-like"/>
    <property type="match status" value="1"/>
</dbReference>
<organism evidence="1 2">
    <name type="scientific">Phytophthora palmivora</name>
    <dbReference type="NCBI Taxonomy" id="4796"/>
    <lineage>
        <taxon>Eukaryota</taxon>
        <taxon>Sar</taxon>
        <taxon>Stramenopiles</taxon>
        <taxon>Oomycota</taxon>
        <taxon>Peronosporomycetes</taxon>
        <taxon>Peronosporales</taxon>
        <taxon>Peronosporaceae</taxon>
        <taxon>Phytophthora</taxon>
    </lineage>
</organism>